<gene>
    <name evidence="1" type="ORF">LCI18_005304</name>
</gene>
<dbReference type="EMBL" id="CP090033">
    <property type="protein sequence ID" value="UPK94369.1"/>
    <property type="molecule type" value="Genomic_DNA"/>
</dbReference>
<evidence type="ECO:0000313" key="2">
    <source>
        <dbReference type="Proteomes" id="UP000830768"/>
    </source>
</evidence>
<organism evidence="1 2">
    <name type="scientific">Fusarium solani subsp. cucurbitae</name>
    <name type="common">Neocosmosporum cucurbitae</name>
    <dbReference type="NCBI Taxonomy" id="2747967"/>
    <lineage>
        <taxon>Eukaryota</taxon>
        <taxon>Fungi</taxon>
        <taxon>Dikarya</taxon>
        <taxon>Ascomycota</taxon>
        <taxon>Pezizomycotina</taxon>
        <taxon>Sordariomycetes</taxon>
        <taxon>Hypocreomycetidae</taxon>
        <taxon>Hypocreales</taxon>
        <taxon>Nectriaceae</taxon>
        <taxon>Fusarium</taxon>
        <taxon>Fusarium solani species complex</taxon>
    </lineage>
</organism>
<keyword evidence="2" id="KW-1185">Reference proteome</keyword>
<protein>
    <submittedName>
        <fullName evidence="1">Uncharacterized protein</fullName>
    </submittedName>
</protein>
<accession>A0ACD3YZE7</accession>
<sequence length="524" mass="57970">MGAGLSKIIKGIDGGDESAQETREALDALFELGRTRSDSAWAEAHNSAMQTYAAINQVLLRRQSIVASASTNTDGIVNGIKDSVGKLMSGQILDGVTDILASALNVVLGSSSGQVSQNYTYALICTELGAVLRIDIDIYSFELRSQGLQSKAKNMTAITSLVSSIKLNNLTPNDLRAIVSMSYGSSSLERQQAIYDVIWKAHQESNDPKAQESGQLSPEAQQRVKALFRPSEYEMDMKKRGTWLKGTDVPVESSEKKARVTRADLKEALKQHRDQVRLNKMASVSAKDGEPDDGAPPNPDATEWVDIQIWMKVTKEAEEEWLRQVAAVLRGFDEPDMFQFIRVNDSQSGSAITFLCQGNKAQKPFDAVVRYCQETIIPTLESYTSLVSSLVYTMALQYRHPGTKTGLVTVVTFKHNRINNKTNDDISFIGAKSRKILITIKAGESKLLTGPVHHILGPGKVDETDPEKKTEERQWVTRQELADSDIILSNEADITSLPGDGYRVTLHTTNDRVVNIDYNERWRV</sequence>
<reference evidence="1" key="1">
    <citation type="submission" date="2021-11" db="EMBL/GenBank/DDBJ databases">
        <title>Fusarium solani-melongenae Genome sequencing and assembly.</title>
        <authorList>
            <person name="Xie S."/>
            <person name="Huang L."/>
            <person name="Zhang X."/>
        </authorList>
    </citation>
    <scope>NUCLEOTIDE SEQUENCE</scope>
    <source>
        <strain evidence="1">CRI 24-3</strain>
    </source>
</reference>
<dbReference type="Proteomes" id="UP000830768">
    <property type="component" value="Chromosome 4"/>
</dbReference>
<evidence type="ECO:0000313" key="1">
    <source>
        <dbReference type="EMBL" id="UPK94369.1"/>
    </source>
</evidence>
<name>A0ACD3YZE7_FUSSC</name>
<proteinExistence type="predicted"/>